<dbReference type="SUPFAM" id="SSF53383">
    <property type="entry name" value="PLP-dependent transferases"/>
    <property type="match status" value="1"/>
</dbReference>
<evidence type="ECO:0000313" key="6">
    <source>
        <dbReference type="EMBL" id="ETJ44203.1"/>
    </source>
</evidence>
<protein>
    <submittedName>
        <fullName evidence="6">Aminotransferase, class I/II</fullName>
    </submittedName>
</protein>
<evidence type="ECO:0000256" key="2">
    <source>
        <dbReference type="ARBA" id="ARBA00022576"/>
    </source>
</evidence>
<reference evidence="6" key="1">
    <citation type="submission" date="2013-12" db="EMBL/GenBank/DDBJ databases">
        <title>A Varibaculum cambriense genome reconstructed from a premature infant gut community with otherwise low bacterial novelty that shifts toward anaerobic metabolism during the third week of life.</title>
        <authorList>
            <person name="Brown C.T."/>
            <person name="Sharon I."/>
            <person name="Thomas B.C."/>
            <person name="Castelle C.J."/>
            <person name="Morowitz M.J."/>
            <person name="Banfield J.F."/>
        </authorList>
    </citation>
    <scope>NUCLEOTIDE SEQUENCE</scope>
</reference>
<feature type="non-terminal residue" evidence="6">
    <location>
        <position position="1"/>
    </location>
</feature>
<dbReference type="PANTHER" id="PTHR42790:SF19">
    <property type="entry name" value="KYNURENINE_ALPHA-AMINOADIPATE AMINOTRANSFERASE, MITOCHONDRIAL"/>
    <property type="match status" value="1"/>
</dbReference>
<feature type="non-terminal residue" evidence="6">
    <location>
        <position position="93"/>
    </location>
</feature>
<dbReference type="AlphaFoldDB" id="W1YNP5"/>
<dbReference type="InterPro" id="IPR050859">
    <property type="entry name" value="Class-I_PLP-dep_aminotransf"/>
</dbReference>
<dbReference type="GO" id="GO:1901605">
    <property type="term" value="P:alpha-amino acid metabolic process"/>
    <property type="evidence" value="ECO:0007669"/>
    <property type="project" value="TreeGrafter"/>
</dbReference>
<sequence>YAGSYSKTLSAGLRVGFLFGPSKVIEAIQALKNNTAGQMPLVTQKVVAKVLDTIDYDEHLDNVRKVYKMKCDALLNAFNKYASSKVHLNVGMY</sequence>
<evidence type="ECO:0000256" key="3">
    <source>
        <dbReference type="ARBA" id="ARBA00022679"/>
    </source>
</evidence>
<proteinExistence type="predicted"/>
<organism evidence="6">
    <name type="scientific">human gut metagenome</name>
    <dbReference type="NCBI Taxonomy" id="408170"/>
    <lineage>
        <taxon>unclassified sequences</taxon>
        <taxon>metagenomes</taxon>
        <taxon>organismal metagenomes</taxon>
    </lineage>
</organism>
<dbReference type="InterPro" id="IPR004839">
    <property type="entry name" value="Aminotransferase_I/II_large"/>
</dbReference>
<dbReference type="EMBL" id="AZMM01001769">
    <property type="protein sequence ID" value="ETJ44203.1"/>
    <property type="molecule type" value="Genomic_DNA"/>
</dbReference>
<keyword evidence="2 6" id="KW-0032">Aminotransferase</keyword>
<dbReference type="Pfam" id="PF00155">
    <property type="entry name" value="Aminotran_1_2"/>
    <property type="match status" value="1"/>
</dbReference>
<dbReference type="Gene3D" id="3.40.640.10">
    <property type="entry name" value="Type I PLP-dependent aspartate aminotransferase-like (Major domain)"/>
    <property type="match status" value="1"/>
</dbReference>
<comment type="caution">
    <text evidence="6">The sequence shown here is derived from an EMBL/GenBank/DDBJ whole genome shotgun (WGS) entry which is preliminary data.</text>
</comment>
<name>W1YNP5_9ZZZZ</name>
<dbReference type="PANTHER" id="PTHR42790">
    <property type="entry name" value="AMINOTRANSFERASE"/>
    <property type="match status" value="1"/>
</dbReference>
<dbReference type="GO" id="GO:0030170">
    <property type="term" value="F:pyridoxal phosphate binding"/>
    <property type="evidence" value="ECO:0007669"/>
    <property type="project" value="InterPro"/>
</dbReference>
<dbReference type="InterPro" id="IPR015421">
    <property type="entry name" value="PyrdxlP-dep_Trfase_major"/>
</dbReference>
<dbReference type="Gene3D" id="3.90.1150.10">
    <property type="entry name" value="Aspartate Aminotransferase, domain 1"/>
    <property type="match status" value="1"/>
</dbReference>
<keyword evidence="3 6" id="KW-0808">Transferase</keyword>
<keyword evidence="4" id="KW-0663">Pyridoxal phosphate</keyword>
<dbReference type="InterPro" id="IPR015424">
    <property type="entry name" value="PyrdxlP-dep_Trfase"/>
</dbReference>
<evidence type="ECO:0000256" key="4">
    <source>
        <dbReference type="ARBA" id="ARBA00022898"/>
    </source>
</evidence>
<dbReference type="InterPro" id="IPR015422">
    <property type="entry name" value="PyrdxlP-dep_Trfase_small"/>
</dbReference>
<evidence type="ECO:0000256" key="1">
    <source>
        <dbReference type="ARBA" id="ARBA00001933"/>
    </source>
</evidence>
<comment type="cofactor">
    <cofactor evidence="1">
        <name>pyridoxal 5'-phosphate</name>
        <dbReference type="ChEBI" id="CHEBI:597326"/>
    </cofactor>
</comment>
<feature type="domain" description="Aminotransferase class I/classII large" evidence="5">
    <location>
        <begin position="2"/>
        <end position="80"/>
    </location>
</feature>
<evidence type="ECO:0000259" key="5">
    <source>
        <dbReference type="Pfam" id="PF00155"/>
    </source>
</evidence>
<dbReference type="GO" id="GO:0008483">
    <property type="term" value="F:transaminase activity"/>
    <property type="evidence" value="ECO:0007669"/>
    <property type="project" value="UniProtKB-KW"/>
</dbReference>
<accession>W1YNP5</accession>
<gene>
    <name evidence="6" type="ORF">Q604_UNBC01769G0001</name>
</gene>